<dbReference type="SUPFAM" id="SSF56112">
    <property type="entry name" value="Protein kinase-like (PK-like)"/>
    <property type="match status" value="1"/>
</dbReference>
<protein>
    <submittedName>
        <fullName evidence="1">Trehalose synthase</fullName>
    </submittedName>
</protein>
<evidence type="ECO:0000313" key="2">
    <source>
        <dbReference type="Proteomes" id="UP000019151"/>
    </source>
</evidence>
<dbReference type="EMBL" id="CP007128">
    <property type="protein sequence ID" value="AHG91351.1"/>
    <property type="molecule type" value="Genomic_DNA"/>
</dbReference>
<accession>W0RKR8</accession>
<dbReference type="OrthoDB" id="3787729at2"/>
<dbReference type="Gene3D" id="3.90.1200.10">
    <property type="match status" value="1"/>
</dbReference>
<gene>
    <name evidence="1" type="ORF">J421_3814</name>
</gene>
<dbReference type="InterPro" id="IPR011009">
    <property type="entry name" value="Kinase-like_dom_sf"/>
</dbReference>
<evidence type="ECO:0000313" key="1">
    <source>
        <dbReference type="EMBL" id="AHG91351.1"/>
    </source>
</evidence>
<dbReference type="InParanoid" id="W0RKR8"/>
<dbReference type="KEGG" id="gba:J421_3814"/>
<dbReference type="RefSeq" id="WP_158508842.1">
    <property type="nucleotide sequence ID" value="NZ_CP007128.1"/>
</dbReference>
<dbReference type="eggNOG" id="COG3281">
    <property type="taxonomic scope" value="Bacteria"/>
</dbReference>
<name>W0RKR8_9BACT</name>
<reference evidence="1 2" key="1">
    <citation type="journal article" date="2014" name="Genome Announc.">
        <title>Genome Sequence and Methylome of Soil Bacterium Gemmatirosa kalamazoonensis KBS708T, a Member of the Rarely Cultivated Gemmatimonadetes Phylum.</title>
        <authorList>
            <person name="Debruyn J.M."/>
            <person name="Radosevich M."/>
            <person name="Wommack K.E."/>
            <person name="Polson S.W."/>
            <person name="Hauser L.J."/>
            <person name="Fawaz M.N."/>
            <person name="Korlach J."/>
            <person name="Tsai Y.C."/>
        </authorList>
    </citation>
    <scope>NUCLEOTIDE SEQUENCE [LARGE SCALE GENOMIC DNA]</scope>
    <source>
        <strain evidence="1 2">KBS708</strain>
    </source>
</reference>
<sequence length="482" mass="51485">MTGRPAAPPSLGSEAAARLGAYITEQRWSGARGERPEGVRVEAVVPLDDAACCVVRARVAGEDVRYQLWLPNAWLESPDRAPTDALRDEALRLTLARLVARGDRVDGQGAALVAEPEAEAAAVLEALSSSRVGSAEQSNTSIVYDGKVIVKLFRRLAAGAQPDVEVTRFLTRKRFAHTPPLLGTLTIEDAEGSSVAGMAQRFVGGAADAWAHAVTLARAAAHDGTDDDRGEEARRLGATTRALHDALASDDADPDFAPVRADRDTARRWADAAARSIDVGVALLRERLAEGALDGLPPPALAAARRVSAEGSERLAGVARAAAERAGDDAGCATRHHGDYHLGQVLRADDGTFYVIDFEGEPAKPLEERRARHSPLRDVAGMLRSFAYAAATAAIERPHDADVAARAAAWEHEARTAFLAGYFGPGTGGYLPRARASADALLTVFELEKAFYELHYELRNRPTWVLIPLAGIARLTHTTDRT</sequence>
<dbReference type="AlphaFoldDB" id="W0RKR8"/>
<keyword evidence="2" id="KW-1185">Reference proteome</keyword>
<proteinExistence type="predicted"/>
<organism evidence="1 2">
    <name type="scientific">Gemmatirosa kalamazoonensis</name>
    <dbReference type="NCBI Taxonomy" id="861299"/>
    <lineage>
        <taxon>Bacteria</taxon>
        <taxon>Pseudomonadati</taxon>
        <taxon>Gemmatimonadota</taxon>
        <taxon>Gemmatimonadia</taxon>
        <taxon>Gemmatimonadales</taxon>
        <taxon>Gemmatimonadaceae</taxon>
        <taxon>Gemmatirosa</taxon>
    </lineage>
</organism>
<dbReference type="Proteomes" id="UP000019151">
    <property type="component" value="Chromosome"/>
</dbReference>
<dbReference type="HOGENOM" id="CLU_029675_2_0_0"/>
<dbReference type="STRING" id="861299.J421_3814"/>